<gene>
    <name evidence="3" type="ORF">EX30DRAFT_15016</name>
</gene>
<organism evidence="3 4">
    <name type="scientific">Ascodesmis nigricans</name>
    <dbReference type="NCBI Taxonomy" id="341454"/>
    <lineage>
        <taxon>Eukaryota</taxon>
        <taxon>Fungi</taxon>
        <taxon>Dikarya</taxon>
        <taxon>Ascomycota</taxon>
        <taxon>Pezizomycotina</taxon>
        <taxon>Pezizomycetes</taxon>
        <taxon>Pezizales</taxon>
        <taxon>Ascodesmidaceae</taxon>
        <taxon>Ascodesmis</taxon>
    </lineage>
</organism>
<feature type="compositionally biased region" description="Basic and acidic residues" evidence="2">
    <location>
        <begin position="67"/>
        <end position="103"/>
    </location>
</feature>
<feature type="compositionally biased region" description="Basic and acidic residues" evidence="2">
    <location>
        <begin position="136"/>
        <end position="154"/>
    </location>
</feature>
<dbReference type="InParanoid" id="A0A4S2N6X1"/>
<name>A0A4S2N6X1_9PEZI</name>
<evidence type="ECO:0000313" key="3">
    <source>
        <dbReference type="EMBL" id="TGZ85041.1"/>
    </source>
</evidence>
<keyword evidence="4" id="KW-1185">Reference proteome</keyword>
<protein>
    <submittedName>
        <fullName evidence="3">Uncharacterized protein</fullName>
    </submittedName>
</protein>
<evidence type="ECO:0000256" key="2">
    <source>
        <dbReference type="SAM" id="MobiDB-lite"/>
    </source>
</evidence>
<dbReference type="PANTHER" id="PTHR15885">
    <property type="entry name" value="COILED-COIL DOMAIN-CONTAINING PROTEIN 174"/>
    <property type="match status" value="1"/>
</dbReference>
<evidence type="ECO:0000313" key="4">
    <source>
        <dbReference type="Proteomes" id="UP000298138"/>
    </source>
</evidence>
<dbReference type="EMBL" id="ML220112">
    <property type="protein sequence ID" value="TGZ85041.1"/>
    <property type="molecule type" value="Genomic_DNA"/>
</dbReference>
<feature type="compositionally biased region" description="Low complexity" evidence="2">
    <location>
        <begin position="54"/>
        <end position="64"/>
    </location>
</feature>
<feature type="region of interest" description="Disordered" evidence="2">
    <location>
        <begin position="117"/>
        <end position="224"/>
    </location>
</feature>
<feature type="region of interest" description="Disordered" evidence="2">
    <location>
        <begin position="277"/>
        <end position="328"/>
    </location>
</feature>
<dbReference type="AlphaFoldDB" id="A0A4S2N6X1"/>
<dbReference type="Pfam" id="PF13300">
    <property type="entry name" value="DUF4078"/>
    <property type="match status" value="1"/>
</dbReference>
<feature type="compositionally biased region" description="Basic and acidic residues" evidence="2">
    <location>
        <begin position="279"/>
        <end position="323"/>
    </location>
</feature>
<dbReference type="GO" id="GO:0005634">
    <property type="term" value="C:nucleus"/>
    <property type="evidence" value="ECO:0007669"/>
    <property type="project" value="TreeGrafter"/>
</dbReference>
<dbReference type="OrthoDB" id="333551at2759"/>
<feature type="region of interest" description="Disordered" evidence="2">
    <location>
        <begin position="37"/>
        <end position="103"/>
    </location>
</feature>
<dbReference type="InterPro" id="IPR025066">
    <property type="entry name" value="CCDC174-like"/>
</dbReference>
<sequence>MPADPKTLYGTPRPKSKPITLSSTSIQSLSTELALARSQLSTTKSTPARPRTTKSSSKSSIFKSKNPRVDVRAQKDILSRTKHVEDVRHGEPISEREWEKRKRRLQEKARVYEKLKRGEVEDDGAGGAGGSLTLVDFDRKWAEREKSGGSRYSDDEKDEEEEEEEEEAKGDQKEEVVEYVDEFGRTRKATKSAIEKERRDAERDAEASVRPQAPAEIIRGDTIQTHAFQTPEFYHLPRKGELEALLPTEEEEEKDLEAHYDASKEVRTKGVGFFQFSTDNKERRREMEELEKERERTAQERKEKEERRKRKREELEKRKEEVKRKKREKVGGSWLDKFEGELEGLR</sequence>
<reference evidence="3 4" key="1">
    <citation type="submission" date="2019-04" db="EMBL/GenBank/DDBJ databases">
        <title>Comparative genomics and transcriptomics to analyze fruiting body development in filamentous ascomycetes.</title>
        <authorList>
            <consortium name="DOE Joint Genome Institute"/>
            <person name="Lutkenhaus R."/>
            <person name="Traeger S."/>
            <person name="Breuer J."/>
            <person name="Kuo A."/>
            <person name="Lipzen A."/>
            <person name="Pangilinan J."/>
            <person name="Dilworth D."/>
            <person name="Sandor L."/>
            <person name="Poggeler S."/>
            <person name="Barry K."/>
            <person name="Grigoriev I.V."/>
            <person name="Nowrousian M."/>
        </authorList>
    </citation>
    <scope>NUCLEOTIDE SEQUENCE [LARGE SCALE GENOMIC DNA]</scope>
    <source>
        <strain evidence="3 4">CBS 389.68</strain>
    </source>
</reference>
<feature type="region of interest" description="Disordered" evidence="2">
    <location>
        <begin position="1"/>
        <end position="24"/>
    </location>
</feature>
<accession>A0A4S2N6X1</accession>
<proteinExistence type="predicted"/>
<evidence type="ECO:0000256" key="1">
    <source>
        <dbReference type="ARBA" id="ARBA00023054"/>
    </source>
</evidence>
<dbReference type="STRING" id="341454.A0A4S2N6X1"/>
<dbReference type="Proteomes" id="UP000298138">
    <property type="component" value="Unassembled WGS sequence"/>
</dbReference>
<keyword evidence="1" id="KW-0175">Coiled coil</keyword>
<feature type="compositionally biased region" description="Acidic residues" evidence="2">
    <location>
        <begin position="155"/>
        <end position="168"/>
    </location>
</feature>
<dbReference type="PANTHER" id="PTHR15885:SF1">
    <property type="entry name" value="COILED-COIL DOMAIN-CONTAINING PROTEIN 174"/>
    <property type="match status" value="1"/>
</dbReference>
<feature type="compositionally biased region" description="Basic and acidic residues" evidence="2">
    <location>
        <begin position="193"/>
        <end position="207"/>
    </location>
</feature>